<evidence type="ECO:0000256" key="10">
    <source>
        <dbReference type="ARBA" id="ARBA00022598"/>
    </source>
</evidence>
<keyword evidence="10 25" id="KW-0436">Ligase</keyword>
<comment type="pathway">
    <text evidence="4">Cofactor biosynthesis; tetrahydrofolylpolyglutamate biosynthesis.</text>
</comment>
<dbReference type="Gene3D" id="3.90.190.20">
    <property type="entry name" value="Mur ligase, C-terminal domain"/>
    <property type="match status" value="1"/>
</dbReference>
<dbReference type="GO" id="GO:0004326">
    <property type="term" value="F:tetrahydrofolylpolyglutamate synthase activity"/>
    <property type="evidence" value="ECO:0007669"/>
    <property type="project" value="UniProtKB-EC"/>
</dbReference>
<evidence type="ECO:0000256" key="1">
    <source>
        <dbReference type="ARBA" id="ARBA00001946"/>
    </source>
</evidence>
<dbReference type="Gene3D" id="3.40.1190.10">
    <property type="entry name" value="Mur-like, catalytic domain"/>
    <property type="match status" value="1"/>
</dbReference>
<dbReference type="PROSITE" id="PS01011">
    <property type="entry name" value="FOLYLPOLYGLU_SYNT_1"/>
    <property type="match status" value="1"/>
</dbReference>
<gene>
    <name evidence="25" type="primary">folC</name>
    <name evidence="25" type="ORF">J9260_12990</name>
</gene>
<keyword evidence="15" id="KW-0289">Folate biosynthesis</keyword>
<evidence type="ECO:0000256" key="6">
    <source>
        <dbReference type="ARBA" id="ARBA00011245"/>
    </source>
</evidence>
<comment type="cofactor">
    <cofactor evidence="1">
        <name>Mg(2+)</name>
        <dbReference type="ChEBI" id="CHEBI:18420"/>
    </cofactor>
</comment>
<sequence>MNTLDDWLRWQENQFSSEIKLGLDRIRNVAQRMDLLTLPVPVITVGGTNGKGSTCAMLTRILQVQGYLVGTYTSPHLLRYNERIALDGKPATDQQICAAFNAIDQARDEIDLTYFEFGTLAAVWCFVQAKVDVIVLEVGLGGRLDACNLWDADVSILTSIGLDHVDWLGHTREAIGLEKAGIMRPGKPVVCGDPEPPATIASQAASIGAQLLQYGRDFSVDNVPQPALLGEVQRLNAACVVTALQQVQARLPVSEQAIAEGLRTVSLSGRMQQFAGQPNAILDVAHNPHAAIQLADWLKKNPIDGKTSAIFSILADKDVAGVVKIMAAHVDEWHLVPLGGYRAINPTDLGNKIRAAGVRKVIYFHDDFPSAWQFIQSHASTQDRVVAFGSFLVVSGMLNVLVS</sequence>
<dbReference type="RefSeq" id="WP_210218160.1">
    <property type="nucleotide sequence ID" value="NZ_CP072793.1"/>
</dbReference>
<reference evidence="25" key="1">
    <citation type="submission" date="2021-04" db="EMBL/GenBank/DDBJ databases">
        <title>Genomics, taxonomy and metabolism of representatives of sulfur bacteria of the genus Thiothrix: Thiothrix fructosivorans QT, Thiothrix unzii A1T and three new species, Thiothrix subterranea sp. nov., Thiothrix litoralis sp. nov. and 'Candidatus Thiothrix anitrata' sp. nov.</title>
        <authorList>
            <person name="Ravin N.V."/>
            <person name="Smolyakov D."/>
            <person name="Rudenko T.S."/>
            <person name="Mardanov A.V."/>
            <person name="Beletsky A.V."/>
            <person name="Markov N.D."/>
            <person name="Fomenkov A.I."/>
            <person name="Roberts R.J."/>
            <person name="Karnachuk O.V."/>
            <person name="Novikov A."/>
            <person name="Grabovich M.Y."/>
        </authorList>
    </citation>
    <scope>NUCLEOTIDE SEQUENCE</scope>
    <source>
        <strain evidence="25">A1</strain>
    </source>
</reference>
<accession>A0A975F8Z0</accession>
<dbReference type="NCBIfam" id="TIGR01499">
    <property type="entry name" value="folC"/>
    <property type="match status" value="1"/>
</dbReference>
<evidence type="ECO:0000256" key="11">
    <source>
        <dbReference type="ARBA" id="ARBA00022723"/>
    </source>
</evidence>
<dbReference type="Proteomes" id="UP000672009">
    <property type="component" value="Chromosome"/>
</dbReference>
<evidence type="ECO:0000313" key="25">
    <source>
        <dbReference type="EMBL" id="QTR52620.1"/>
    </source>
</evidence>
<dbReference type="KEGG" id="tun:J9260_12990"/>
<dbReference type="InterPro" id="IPR018109">
    <property type="entry name" value="Folylpolyglutamate_synth_CS"/>
</dbReference>
<evidence type="ECO:0000256" key="4">
    <source>
        <dbReference type="ARBA" id="ARBA00005150"/>
    </source>
</evidence>
<evidence type="ECO:0000256" key="16">
    <source>
        <dbReference type="ARBA" id="ARBA00030048"/>
    </source>
</evidence>
<dbReference type="GO" id="GO:0005737">
    <property type="term" value="C:cytoplasm"/>
    <property type="evidence" value="ECO:0007669"/>
    <property type="project" value="TreeGrafter"/>
</dbReference>
<evidence type="ECO:0000256" key="3">
    <source>
        <dbReference type="ARBA" id="ARBA00004799"/>
    </source>
</evidence>
<evidence type="ECO:0000256" key="22">
    <source>
        <dbReference type="ARBA" id="ARBA00049161"/>
    </source>
</evidence>
<evidence type="ECO:0000256" key="14">
    <source>
        <dbReference type="ARBA" id="ARBA00022842"/>
    </source>
</evidence>
<dbReference type="EC" id="6.3.2.17" evidence="8"/>
<evidence type="ECO:0000256" key="17">
    <source>
        <dbReference type="ARBA" id="ARBA00030592"/>
    </source>
</evidence>
<dbReference type="PANTHER" id="PTHR11136:SF0">
    <property type="entry name" value="DIHYDROFOLATE SYNTHETASE-RELATED"/>
    <property type="match status" value="1"/>
</dbReference>
<keyword evidence="26" id="KW-1185">Reference proteome</keyword>
<dbReference type="InterPro" id="IPR036615">
    <property type="entry name" value="Mur_ligase_C_dom_sf"/>
</dbReference>
<organism evidence="25 26">
    <name type="scientific">Thiothrix unzii</name>
    <dbReference type="NCBI Taxonomy" id="111769"/>
    <lineage>
        <taxon>Bacteria</taxon>
        <taxon>Pseudomonadati</taxon>
        <taxon>Pseudomonadota</taxon>
        <taxon>Gammaproteobacteria</taxon>
        <taxon>Thiotrichales</taxon>
        <taxon>Thiotrichaceae</taxon>
        <taxon>Thiothrix</taxon>
    </lineage>
</organism>
<keyword evidence="11" id="KW-0479">Metal-binding</keyword>
<evidence type="ECO:0000256" key="12">
    <source>
        <dbReference type="ARBA" id="ARBA00022741"/>
    </source>
</evidence>
<evidence type="ECO:0000256" key="18">
    <source>
        <dbReference type="ARBA" id="ARBA00032510"/>
    </source>
</evidence>
<protein>
    <recommendedName>
        <fullName evidence="9">Dihydrofolate synthase/folylpolyglutamate synthase</fullName>
        <ecNumber evidence="7">6.3.2.12</ecNumber>
        <ecNumber evidence="8">6.3.2.17</ecNumber>
    </recommendedName>
    <alternativeName>
        <fullName evidence="18">Folylpoly-gamma-glutamate synthetase-dihydrofolate synthetase</fullName>
    </alternativeName>
    <alternativeName>
        <fullName evidence="16">Folylpolyglutamate synthetase</fullName>
    </alternativeName>
    <alternativeName>
        <fullName evidence="17">Tetrahydrofolylpolyglutamate synthase</fullName>
    </alternativeName>
</protein>
<dbReference type="Pfam" id="PF08245">
    <property type="entry name" value="Mur_ligase_M"/>
    <property type="match status" value="1"/>
</dbReference>
<comment type="catalytic activity">
    <reaction evidence="19">
        <text>(6S)-5,6,7,8-tetrahydrofolyl-(gamma-L-Glu)(n) + L-glutamate + ATP = (6S)-5,6,7,8-tetrahydrofolyl-(gamma-L-Glu)(n+1) + ADP + phosphate + H(+)</text>
        <dbReference type="Rhea" id="RHEA:10580"/>
        <dbReference type="Rhea" id="RHEA-COMP:14738"/>
        <dbReference type="Rhea" id="RHEA-COMP:14740"/>
        <dbReference type="ChEBI" id="CHEBI:15378"/>
        <dbReference type="ChEBI" id="CHEBI:29985"/>
        <dbReference type="ChEBI" id="CHEBI:30616"/>
        <dbReference type="ChEBI" id="CHEBI:43474"/>
        <dbReference type="ChEBI" id="CHEBI:141005"/>
        <dbReference type="ChEBI" id="CHEBI:456216"/>
        <dbReference type="EC" id="6.3.2.17"/>
    </reaction>
</comment>
<dbReference type="GO" id="GO:0046656">
    <property type="term" value="P:folic acid biosynthetic process"/>
    <property type="evidence" value="ECO:0007669"/>
    <property type="project" value="UniProtKB-KW"/>
</dbReference>
<feature type="domain" description="Mur ligase central" evidence="24">
    <location>
        <begin position="45"/>
        <end position="215"/>
    </location>
</feature>
<comment type="catalytic activity">
    <reaction evidence="21">
        <text>(6R)-5,10-methylenetetrahydrofolyl-(gamma-L-Glu)(n) + L-glutamate + ATP = (6R)-5,10-methylenetetrahydrofolyl-(gamma-L-Glu)(n+1) + ADP + phosphate + H(+)</text>
        <dbReference type="Rhea" id="RHEA:51912"/>
        <dbReference type="Rhea" id="RHEA-COMP:13257"/>
        <dbReference type="Rhea" id="RHEA-COMP:13258"/>
        <dbReference type="ChEBI" id="CHEBI:15378"/>
        <dbReference type="ChEBI" id="CHEBI:29985"/>
        <dbReference type="ChEBI" id="CHEBI:30616"/>
        <dbReference type="ChEBI" id="CHEBI:43474"/>
        <dbReference type="ChEBI" id="CHEBI:136572"/>
        <dbReference type="ChEBI" id="CHEBI:456216"/>
        <dbReference type="EC" id="6.3.2.17"/>
    </reaction>
</comment>
<comment type="similarity">
    <text evidence="5">Belongs to the folylpolyglutamate synthase family.</text>
</comment>
<keyword evidence="12" id="KW-0547">Nucleotide-binding</keyword>
<keyword evidence="14" id="KW-0460">Magnesium</keyword>
<dbReference type="GO" id="GO:0008841">
    <property type="term" value="F:dihydrofolate synthase activity"/>
    <property type="evidence" value="ECO:0007669"/>
    <property type="project" value="UniProtKB-EC"/>
</dbReference>
<comment type="catalytic activity">
    <reaction evidence="20">
        <text>10-formyltetrahydrofolyl-(gamma-L-Glu)(n) + L-glutamate + ATP = 10-formyltetrahydrofolyl-(gamma-L-Glu)(n+1) + ADP + phosphate + H(+)</text>
        <dbReference type="Rhea" id="RHEA:51904"/>
        <dbReference type="Rhea" id="RHEA-COMP:13088"/>
        <dbReference type="Rhea" id="RHEA-COMP:14300"/>
        <dbReference type="ChEBI" id="CHEBI:15378"/>
        <dbReference type="ChEBI" id="CHEBI:29985"/>
        <dbReference type="ChEBI" id="CHEBI:30616"/>
        <dbReference type="ChEBI" id="CHEBI:43474"/>
        <dbReference type="ChEBI" id="CHEBI:134413"/>
        <dbReference type="ChEBI" id="CHEBI:456216"/>
        <dbReference type="EC" id="6.3.2.17"/>
    </reaction>
</comment>
<dbReference type="EC" id="6.3.2.12" evidence="7"/>
<evidence type="ECO:0000259" key="24">
    <source>
        <dbReference type="Pfam" id="PF08245"/>
    </source>
</evidence>
<comment type="catalytic activity">
    <reaction evidence="22">
        <text>7,8-dihydropteroate + L-glutamate + ATP = 7,8-dihydrofolate + ADP + phosphate + H(+)</text>
        <dbReference type="Rhea" id="RHEA:23584"/>
        <dbReference type="ChEBI" id="CHEBI:15378"/>
        <dbReference type="ChEBI" id="CHEBI:17839"/>
        <dbReference type="ChEBI" id="CHEBI:29985"/>
        <dbReference type="ChEBI" id="CHEBI:30616"/>
        <dbReference type="ChEBI" id="CHEBI:43474"/>
        <dbReference type="ChEBI" id="CHEBI:57451"/>
        <dbReference type="ChEBI" id="CHEBI:456216"/>
        <dbReference type="EC" id="6.3.2.12"/>
    </reaction>
</comment>
<comment type="function">
    <text evidence="2">Functions in two distinct reactions of the de novo folate biosynthetic pathway. Catalyzes the addition of a glutamate residue to dihydropteroate (7,8-dihydropteroate or H2Pte) to form dihydrofolate (7,8-dihydrofolate monoglutamate or H2Pte-Glu). Also catalyzes successive additions of L-glutamate to tetrahydrofolate or 10-formyltetrahydrofolate or 5,10-methylenetetrahydrofolate, leading to folylpolyglutamate derivatives.</text>
</comment>
<dbReference type="Pfam" id="PF02875">
    <property type="entry name" value="Mur_ligase_C"/>
    <property type="match status" value="1"/>
</dbReference>
<feature type="domain" description="Mur ligase C-terminal" evidence="23">
    <location>
        <begin position="269"/>
        <end position="391"/>
    </location>
</feature>
<dbReference type="InterPro" id="IPR036565">
    <property type="entry name" value="Mur-like_cat_sf"/>
</dbReference>
<evidence type="ECO:0000256" key="21">
    <source>
        <dbReference type="ARBA" id="ARBA00049035"/>
    </source>
</evidence>
<evidence type="ECO:0000256" key="2">
    <source>
        <dbReference type="ARBA" id="ARBA00002714"/>
    </source>
</evidence>
<proteinExistence type="inferred from homology"/>
<evidence type="ECO:0000256" key="8">
    <source>
        <dbReference type="ARBA" id="ARBA00013025"/>
    </source>
</evidence>
<comment type="subunit">
    <text evidence="6">Monomer.</text>
</comment>
<dbReference type="InterPro" id="IPR001645">
    <property type="entry name" value="Folylpolyglutamate_synth"/>
</dbReference>
<dbReference type="NCBIfam" id="NF008101">
    <property type="entry name" value="PRK10846.1"/>
    <property type="match status" value="1"/>
</dbReference>
<evidence type="ECO:0000256" key="19">
    <source>
        <dbReference type="ARBA" id="ARBA00047493"/>
    </source>
</evidence>
<comment type="pathway">
    <text evidence="3">Cofactor biosynthesis; tetrahydrofolate biosynthesis; 7,8-dihydrofolate from 2-amino-4-hydroxy-6-hydroxymethyl-7,8-dihydropteridine diphosphate and 4-aminobenzoate: step 2/2.</text>
</comment>
<evidence type="ECO:0000259" key="23">
    <source>
        <dbReference type="Pfam" id="PF02875"/>
    </source>
</evidence>
<evidence type="ECO:0000256" key="15">
    <source>
        <dbReference type="ARBA" id="ARBA00022909"/>
    </source>
</evidence>
<dbReference type="EMBL" id="CP072793">
    <property type="protein sequence ID" value="QTR52620.1"/>
    <property type="molecule type" value="Genomic_DNA"/>
</dbReference>
<dbReference type="FunFam" id="3.40.1190.10:FF:000004">
    <property type="entry name" value="Dihydrofolate synthase/folylpolyglutamate synthase"/>
    <property type="match status" value="1"/>
</dbReference>
<dbReference type="AlphaFoldDB" id="A0A975F8Z0"/>
<dbReference type="InterPro" id="IPR004101">
    <property type="entry name" value="Mur_ligase_C"/>
</dbReference>
<evidence type="ECO:0000256" key="7">
    <source>
        <dbReference type="ARBA" id="ARBA00013023"/>
    </source>
</evidence>
<dbReference type="InterPro" id="IPR013221">
    <property type="entry name" value="Mur_ligase_cen"/>
</dbReference>
<keyword evidence="13" id="KW-0067">ATP-binding</keyword>
<dbReference type="PIRSF" id="PIRSF001563">
    <property type="entry name" value="Folylpolyglu_synth"/>
    <property type="match status" value="1"/>
</dbReference>
<evidence type="ECO:0000256" key="9">
    <source>
        <dbReference type="ARBA" id="ARBA00019357"/>
    </source>
</evidence>
<evidence type="ECO:0000256" key="20">
    <source>
        <dbReference type="ARBA" id="ARBA00047808"/>
    </source>
</evidence>
<dbReference type="SUPFAM" id="SSF53623">
    <property type="entry name" value="MurD-like peptide ligases, catalytic domain"/>
    <property type="match status" value="1"/>
</dbReference>
<name>A0A975F8Z0_9GAMM</name>
<dbReference type="GO" id="GO:0005524">
    <property type="term" value="F:ATP binding"/>
    <property type="evidence" value="ECO:0007669"/>
    <property type="project" value="UniProtKB-KW"/>
</dbReference>
<dbReference type="PANTHER" id="PTHR11136">
    <property type="entry name" value="FOLYLPOLYGLUTAMATE SYNTHASE-RELATED"/>
    <property type="match status" value="1"/>
</dbReference>
<dbReference type="SUPFAM" id="SSF53244">
    <property type="entry name" value="MurD-like peptide ligases, peptide-binding domain"/>
    <property type="match status" value="1"/>
</dbReference>
<dbReference type="GO" id="GO:0046872">
    <property type="term" value="F:metal ion binding"/>
    <property type="evidence" value="ECO:0007669"/>
    <property type="project" value="UniProtKB-KW"/>
</dbReference>
<evidence type="ECO:0000256" key="5">
    <source>
        <dbReference type="ARBA" id="ARBA00008276"/>
    </source>
</evidence>
<evidence type="ECO:0000313" key="26">
    <source>
        <dbReference type="Proteomes" id="UP000672009"/>
    </source>
</evidence>
<evidence type="ECO:0000256" key="13">
    <source>
        <dbReference type="ARBA" id="ARBA00022840"/>
    </source>
</evidence>